<keyword evidence="3" id="KW-1185">Reference proteome</keyword>
<organism evidence="2 3">
    <name type="scientific">Pelagibacterium luteolum</name>
    <dbReference type="NCBI Taxonomy" id="440168"/>
    <lineage>
        <taxon>Bacteria</taxon>
        <taxon>Pseudomonadati</taxon>
        <taxon>Pseudomonadota</taxon>
        <taxon>Alphaproteobacteria</taxon>
        <taxon>Hyphomicrobiales</taxon>
        <taxon>Devosiaceae</taxon>
        <taxon>Pelagibacterium</taxon>
    </lineage>
</organism>
<evidence type="ECO:0000256" key="1">
    <source>
        <dbReference type="SAM" id="MobiDB-lite"/>
    </source>
</evidence>
<sequence length="65" mass="7487">MKPHTPNPRVEPSPPGEDPHPSTEEIGRAETPNTPQAPKDRRHLEMEEEQRVNNSVHDGERFLKR</sequence>
<feature type="compositionally biased region" description="Pro residues" evidence="1">
    <location>
        <begin position="1"/>
        <end position="16"/>
    </location>
</feature>
<name>A0A1G7WAK0_9HYPH</name>
<feature type="compositionally biased region" description="Basic and acidic residues" evidence="1">
    <location>
        <begin position="38"/>
        <end position="65"/>
    </location>
</feature>
<feature type="compositionally biased region" description="Basic and acidic residues" evidence="1">
    <location>
        <begin position="17"/>
        <end position="28"/>
    </location>
</feature>
<proteinExistence type="predicted"/>
<dbReference type="Proteomes" id="UP000199495">
    <property type="component" value="Unassembled WGS sequence"/>
</dbReference>
<evidence type="ECO:0000313" key="3">
    <source>
        <dbReference type="Proteomes" id="UP000199495"/>
    </source>
</evidence>
<gene>
    <name evidence="2" type="ORF">SAMN04487974_10627</name>
</gene>
<accession>A0A1G7WAK0</accession>
<protein>
    <submittedName>
        <fullName evidence="2">Uncharacterized protein</fullName>
    </submittedName>
</protein>
<dbReference type="EMBL" id="FNCS01000006">
    <property type="protein sequence ID" value="SDG69007.1"/>
    <property type="molecule type" value="Genomic_DNA"/>
</dbReference>
<dbReference type="AlphaFoldDB" id="A0A1G7WAK0"/>
<evidence type="ECO:0000313" key="2">
    <source>
        <dbReference type="EMBL" id="SDG69007.1"/>
    </source>
</evidence>
<dbReference type="STRING" id="440168.SAMN04487974_10627"/>
<feature type="region of interest" description="Disordered" evidence="1">
    <location>
        <begin position="1"/>
        <end position="65"/>
    </location>
</feature>
<reference evidence="2 3" key="1">
    <citation type="submission" date="2016-10" db="EMBL/GenBank/DDBJ databases">
        <authorList>
            <person name="de Groot N.N."/>
        </authorList>
    </citation>
    <scope>NUCLEOTIDE SEQUENCE [LARGE SCALE GENOMIC DNA]</scope>
    <source>
        <strain evidence="2 3">CGMCC 1.10267</strain>
    </source>
</reference>